<accession>S7W861</accession>
<dbReference type="HOGENOM" id="CLU_023594_1_0_1"/>
<keyword evidence="4" id="KW-1185">Reference proteome</keyword>
<feature type="non-terminal residue" evidence="3">
    <location>
        <position position="1"/>
    </location>
</feature>
<evidence type="ECO:0000256" key="1">
    <source>
        <dbReference type="ARBA" id="ARBA00022614"/>
    </source>
</evidence>
<reference evidence="4" key="1">
    <citation type="journal article" date="2013" name="PLoS Genet.">
        <title>The genome of Spraguea lophii and the basis of host-microsporidian interactions.</title>
        <authorList>
            <person name="Campbell S.E."/>
            <person name="Williams T.A."/>
            <person name="Yousuf A."/>
            <person name="Soanes D.M."/>
            <person name="Paszkiewicz K.H."/>
            <person name="Williams B.A.P."/>
        </authorList>
    </citation>
    <scope>NUCLEOTIDE SEQUENCE [LARGE SCALE GENOMIC DNA]</scope>
    <source>
        <strain evidence="4">42_110</strain>
    </source>
</reference>
<dbReference type="STRING" id="1358809.S7W861"/>
<keyword evidence="2" id="KW-0677">Repeat</keyword>
<comment type="caution">
    <text evidence="3">The sequence shown here is derived from an EMBL/GenBank/DDBJ whole genome shotgun (WGS) entry which is preliminary data.</text>
</comment>
<dbReference type="InterPro" id="IPR001611">
    <property type="entry name" value="Leu-rich_rpt"/>
</dbReference>
<protein>
    <submittedName>
        <fullName evidence="3">Leucine rich repeat protein</fullName>
    </submittedName>
</protein>
<dbReference type="Pfam" id="PF13855">
    <property type="entry name" value="LRR_8"/>
    <property type="match status" value="1"/>
</dbReference>
<name>S7W861_SPRLO</name>
<gene>
    <name evidence="3" type="ORF">SLOPH_2689</name>
</gene>
<dbReference type="SMART" id="SM00369">
    <property type="entry name" value="LRR_TYP"/>
    <property type="match status" value="2"/>
</dbReference>
<evidence type="ECO:0000313" key="3">
    <source>
        <dbReference type="EMBL" id="EPR79026.1"/>
    </source>
</evidence>
<dbReference type="EMBL" id="ATCN01000438">
    <property type="protein sequence ID" value="EPR79026.1"/>
    <property type="molecule type" value="Genomic_DNA"/>
</dbReference>
<dbReference type="PROSITE" id="PS51450">
    <property type="entry name" value="LRR"/>
    <property type="match status" value="2"/>
</dbReference>
<keyword evidence="1" id="KW-0433">Leucine-rich repeat</keyword>
<dbReference type="InParanoid" id="S7W861"/>
<dbReference type="Proteomes" id="UP000014978">
    <property type="component" value="Unassembled WGS sequence"/>
</dbReference>
<dbReference type="PANTHER" id="PTHR48051">
    <property type="match status" value="1"/>
</dbReference>
<organism evidence="3 4">
    <name type="scientific">Spraguea lophii (strain 42_110)</name>
    <name type="common">Microsporidian parasite</name>
    <dbReference type="NCBI Taxonomy" id="1358809"/>
    <lineage>
        <taxon>Eukaryota</taxon>
        <taxon>Fungi</taxon>
        <taxon>Fungi incertae sedis</taxon>
        <taxon>Microsporidia</taxon>
        <taxon>Spragueidae</taxon>
        <taxon>Spraguea</taxon>
    </lineage>
</organism>
<evidence type="ECO:0000313" key="4">
    <source>
        <dbReference type="Proteomes" id="UP000014978"/>
    </source>
</evidence>
<feature type="non-terminal residue" evidence="3">
    <location>
        <position position="360"/>
    </location>
</feature>
<dbReference type="Gene3D" id="3.80.10.10">
    <property type="entry name" value="Ribonuclease Inhibitor"/>
    <property type="match status" value="1"/>
</dbReference>
<sequence>KLTVCCINRFDDEVDIFEHVQPDSKLKKLDLSNCFLTNIPPNISKLIKLETFNAGGNEIIILENVFTGMTSLKSLSLSFNQITNIDGSIFDMVTLEKLNLIFNRIELLPFNINNMSNRNLEINLCRNPLRLEIDTDLHNSELISIEQVNHDILRNIRYDRIRTFIIPEDINLDLDVKKIYEELDIPIDKKLNLDMIRLCKTNKPQKHTKTRQEIEEMLQNIFKYITYKSEEKLTFLMRRIDVYYYYEDKPELIQNAYNDYQKRNSIIDHFESIVITMTEMLPEKQGDVEEVLVRLLDQLGFKHNTIIDNVSCLDGQEEALIATYIFLKQGNVCNSAEQKIIEIITDLKFEILKSITTDKG</sequence>
<dbReference type="SUPFAM" id="SSF52075">
    <property type="entry name" value="Outer arm dynein light chain 1"/>
    <property type="match status" value="1"/>
</dbReference>
<dbReference type="VEuPathDB" id="MicrosporidiaDB:SLOPH_2689"/>
<dbReference type="InterPro" id="IPR032675">
    <property type="entry name" value="LRR_dom_sf"/>
</dbReference>
<evidence type="ECO:0000256" key="2">
    <source>
        <dbReference type="ARBA" id="ARBA00022737"/>
    </source>
</evidence>
<dbReference type="InterPro" id="IPR050216">
    <property type="entry name" value="LRR_domain-containing"/>
</dbReference>
<dbReference type="OrthoDB" id="660555at2759"/>
<dbReference type="PANTHER" id="PTHR48051:SF1">
    <property type="entry name" value="RAS SUPPRESSOR PROTEIN 1"/>
    <property type="match status" value="1"/>
</dbReference>
<dbReference type="InterPro" id="IPR003591">
    <property type="entry name" value="Leu-rich_rpt_typical-subtyp"/>
</dbReference>
<proteinExistence type="predicted"/>
<dbReference type="GO" id="GO:0005737">
    <property type="term" value="C:cytoplasm"/>
    <property type="evidence" value="ECO:0007669"/>
    <property type="project" value="TreeGrafter"/>
</dbReference>
<dbReference type="AlphaFoldDB" id="S7W861"/>